<gene>
    <name evidence="7" type="ordered locus">Alide2_3365</name>
</gene>
<evidence type="ECO:0000256" key="2">
    <source>
        <dbReference type="ARBA" id="ARBA00022679"/>
    </source>
</evidence>
<accession>F4G9X1</accession>
<dbReference type="HOGENOM" id="CLU_048699_2_0_4"/>
<dbReference type="PIRSF" id="PIRSF028756">
    <property type="entry name" value="PPK2_prd"/>
    <property type="match status" value="1"/>
</dbReference>
<dbReference type="GO" id="GO:0006793">
    <property type="term" value="P:phosphorus metabolic process"/>
    <property type="evidence" value="ECO:0007669"/>
    <property type="project" value="InterPro"/>
</dbReference>
<evidence type="ECO:0000256" key="3">
    <source>
        <dbReference type="ARBA" id="ARBA00022777"/>
    </source>
</evidence>
<dbReference type="EMBL" id="CP002657">
    <property type="protein sequence ID" value="AEB85703.1"/>
    <property type="molecule type" value="Genomic_DNA"/>
</dbReference>
<dbReference type="EC" id="2.7.4.-" evidence="4"/>
<dbReference type="Proteomes" id="UP000007938">
    <property type="component" value="Chromosome"/>
</dbReference>
<evidence type="ECO:0000313" key="8">
    <source>
        <dbReference type="Proteomes" id="UP000007938"/>
    </source>
</evidence>
<feature type="domain" description="Polyphosphate kinase-2-related" evidence="6">
    <location>
        <begin position="35"/>
        <end position="261"/>
    </location>
</feature>
<comment type="subunit">
    <text evidence="4">Homotetramer.</text>
</comment>
<dbReference type="KEGG" id="adk:Alide2_3365"/>
<dbReference type="GO" id="GO:0008976">
    <property type="term" value="F:polyphosphate kinase activity"/>
    <property type="evidence" value="ECO:0007669"/>
    <property type="project" value="UniProtKB-UniRule"/>
</dbReference>
<dbReference type="Pfam" id="PF03976">
    <property type="entry name" value="PPK2"/>
    <property type="match status" value="1"/>
</dbReference>
<protein>
    <recommendedName>
        <fullName evidence="4">ADP/GDP-polyphosphate phosphotransferase</fullName>
        <ecNumber evidence="4">2.7.4.-</ecNumber>
    </recommendedName>
    <alternativeName>
        <fullName evidence="4">Polyphosphate kinase PPK2</fullName>
    </alternativeName>
</protein>
<dbReference type="PANTHER" id="PTHR34383">
    <property type="entry name" value="POLYPHOSPHATE:AMP PHOSPHOTRANSFERASE-RELATED"/>
    <property type="match status" value="1"/>
</dbReference>
<reference evidence="7 8" key="2">
    <citation type="submission" date="2011-04" db="EMBL/GenBank/DDBJ databases">
        <title>Complete sequence of chromosome of Alicycliphilus denitrificans K601.</title>
        <authorList>
            <consortium name="US DOE Joint Genome Institute"/>
            <person name="Lucas S."/>
            <person name="Han J."/>
            <person name="Lapidus A."/>
            <person name="Cheng J.-F."/>
            <person name="Goodwin L."/>
            <person name="Pitluck S."/>
            <person name="Peters L."/>
            <person name="Zeytun A."/>
            <person name="Detter J.C."/>
            <person name="Han C."/>
            <person name="Tapia R."/>
            <person name="Land M."/>
            <person name="Hauser L."/>
            <person name="Kyrpides N."/>
            <person name="Ivanova N."/>
            <person name="Mikhailova N."/>
            <person name="Pagani I."/>
            <person name="Oosterkamp M."/>
            <person name="Pieper D."/>
            <person name="van Berkel W."/>
            <person name="Langenhoff A."/>
            <person name="Smidt H."/>
            <person name="Stams A."/>
            <person name="Woyke T."/>
        </authorList>
    </citation>
    <scope>NUCLEOTIDE SEQUENCE [LARGE SCALE GENOMIC DNA]</scope>
    <source>
        <strain evidence="8">DSM 14773 / CIP 107495 / K601</strain>
    </source>
</reference>
<organism evidence="7 8">
    <name type="scientific">Alicycliphilus denitrificans (strain DSM 14773 / CIP 107495 / K601)</name>
    <dbReference type="NCBI Taxonomy" id="596154"/>
    <lineage>
        <taxon>Bacteria</taxon>
        <taxon>Pseudomonadati</taxon>
        <taxon>Pseudomonadota</taxon>
        <taxon>Betaproteobacteria</taxon>
        <taxon>Burkholderiales</taxon>
        <taxon>Comamonadaceae</taxon>
        <taxon>Alicycliphilus</taxon>
    </lineage>
</organism>
<keyword evidence="3 4" id="KW-0418">Kinase</keyword>
<evidence type="ECO:0000256" key="1">
    <source>
        <dbReference type="ARBA" id="ARBA00009924"/>
    </source>
</evidence>
<feature type="compositionally biased region" description="Basic and acidic residues" evidence="5">
    <location>
        <begin position="15"/>
        <end position="27"/>
    </location>
</feature>
<keyword evidence="2 4" id="KW-0808">Transferase</keyword>
<dbReference type="STRING" id="596154.Alide2_3365"/>
<evidence type="ECO:0000313" key="7">
    <source>
        <dbReference type="EMBL" id="AEB85703.1"/>
    </source>
</evidence>
<dbReference type="InterPro" id="IPR022488">
    <property type="entry name" value="PPK2-related"/>
</dbReference>
<dbReference type="SUPFAM" id="SSF52540">
    <property type="entry name" value="P-loop containing nucleoside triphosphate hydrolases"/>
    <property type="match status" value="1"/>
</dbReference>
<feature type="region of interest" description="Disordered" evidence="5">
    <location>
        <begin position="1"/>
        <end position="27"/>
    </location>
</feature>
<comment type="similarity">
    <text evidence="1 4">Belongs to the polyphosphate kinase 2 (PPK2) family. Class I subfamily.</text>
</comment>
<dbReference type="Gene3D" id="3.40.50.300">
    <property type="entry name" value="P-loop containing nucleotide triphosphate hydrolases"/>
    <property type="match status" value="1"/>
</dbReference>
<dbReference type="PANTHER" id="PTHR34383:SF1">
    <property type="entry name" value="ADP-POLYPHOSPHATE PHOSPHOTRANSFERASE"/>
    <property type="match status" value="1"/>
</dbReference>
<evidence type="ECO:0000256" key="4">
    <source>
        <dbReference type="RuleBase" id="RU369062"/>
    </source>
</evidence>
<dbReference type="eggNOG" id="COG2326">
    <property type="taxonomic scope" value="Bacteria"/>
</dbReference>
<dbReference type="InterPro" id="IPR016898">
    <property type="entry name" value="Polyphosphate_phosphotransfera"/>
</dbReference>
<dbReference type="InterPro" id="IPR022486">
    <property type="entry name" value="PPK2_PA0141"/>
</dbReference>
<dbReference type="AlphaFoldDB" id="F4G9X1"/>
<evidence type="ECO:0000256" key="5">
    <source>
        <dbReference type="SAM" id="MobiDB-lite"/>
    </source>
</evidence>
<name>F4G9X1_ALIDK</name>
<dbReference type="InterPro" id="IPR027417">
    <property type="entry name" value="P-loop_NTPase"/>
</dbReference>
<comment type="function">
    <text evidence="4">Uses inorganic polyphosphate (polyP) as a donor to convert GDP to GTP or ADP to ATP.</text>
</comment>
<reference evidence="7 8" key="1">
    <citation type="journal article" date="2011" name="J. Bacteriol.">
        <title>Genome Sequences of Alicycliphilus denitrificans Strains BC and K601T.</title>
        <authorList>
            <person name="Oosterkamp M.J."/>
            <person name="Veuskens T."/>
            <person name="Plugge C.M."/>
            <person name="Langenhoff A.A."/>
            <person name="Gerritse J."/>
            <person name="van Berkel W.J."/>
            <person name="Pieper D.H."/>
            <person name="Junca H."/>
            <person name="Goodwin L.A."/>
            <person name="Daligault H.E."/>
            <person name="Bruce D.C."/>
            <person name="Detter J.C."/>
            <person name="Tapia R."/>
            <person name="Han C.S."/>
            <person name="Land M.L."/>
            <person name="Hauser L.J."/>
            <person name="Smidt H."/>
            <person name="Stams A.J."/>
        </authorList>
    </citation>
    <scope>NUCLEOTIDE SEQUENCE [LARGE SCALE GENOMIC DNA]</scope>
    <source>
        <strain evidence="8">DSM 14773 / CIP 107495 / K601</strain>
    </source>
</reference>
<sequence>MTEKHMTKTKKSKATRTDDAQPRRHEGDAAVAQVLDREGYEAQLRLLQIELVKLQRHFIKCRDRILILLEGRDSAGKDGSIKRIVENLSPRETRVVALGKPSDRERSAWYFQRYVPHLPVAEELVLFNRSWYNRAGVEHVMGFCTLDEHEEFMQSVPSFEAMLVGSGIKLLKYYLDIGKDEQIKRLRDRRHDPLKQWKSSPIDAVAVKHWRAYSQARDEMLMRTHNAAAPWHIVRADDKRLARLNLMRDILSRLHYAGKKDKLVRPDPGVVFEFSPDCLKAGRLAP</sequence>
<dbReference type="NCBIfam" id="TIGR03707">
    <property type="entry name" value="PPK2_P_aer"/>
    <property type="match status" value="1"/>
</dbReference>
<keyword evidence="8" id="KW-1185">Reference proteome</keyword>
<evidence type="ECO:0000259" key="6">
    <source>
        <dbReference type="Pfam" id="PF03976"/>
    </source>
</evidence>
<proteinExistence type="inferred from homology"/>